<proteinExistence type="predicted"/>
<protein>
    <submittedName>
        <fullName evidence="1">Uncharacterized protein</fullName>
    </submittedName>
</protein>
<name>A0A645GS25_9ZZZZ</name>
<sequence length="155" mass="17695">MVGDIIGIVIRKKRWTALAPSMEAASWISSPTPCRPERYIIMVWPMPQIPMMIRPYSEVVGLFSQPGPLTPSIARPWLSRPCSRSICAQIMEEAMTGMMDGRKKIIRKAFMKRMRMLSMRATSRLSTWYSGIETRQKLKVTSSALMNLRSEKSLV</sequence>
<dbReference type="AlphaFoldDB" id="A0A645GS25"/>
<dbReference type="EMBL" id="VSSQ01080295">
    <property type="protein sequence ID" value="MPN29545.1"/>
    <property type="molecule type" value="Genomic_DNA"/>
</dbReference>
<organism evidence="1">
    <name type="scientific">bioreactor metagenome</name>
    <dbReference type="NCBI Taxonomy" id="1076179"/>
    <lineage>
        <taxon>unclassified sequences</taxon>
        <taxon>metagenomes</taxon>
        <taxon>ecological metagenomes</taxon>
    </lineage>
</organism>
<comment type="caution">
    <text evidence="1">The sequence shown here is derived from an EMBL/GenBank/DDBJ whole genome shotgun (WGS) entry which is preliminary data.</text>
</comment>
<evidence type="ECO:0000313" key="1">
    <source>
        <dbReference type="EMBL" id="MPN29545.1"/>
    </source>
</evidence>
<gene>
    <name evidence="1" type="ORF">SDC9_176998</name>
</gene>
<reference evidence="1" key="1">
    <citation type="submission" date="2019-08" db="EMBL/GenBank/DDBJ databases">
        <authorList>
            <person name="Kucharzyk K."/>
            <person name="Murdoch R.W."/>
            <person name="Higgins S."/>
            <person name="Loffler F."/>
        </authorList>
    </citation>
    <scope>NUCLEOTIDE SEQUENCE</scope>
</reference>
<accession>A0A645GS25</accession>